<feature type="region of interest" description="Disordered" evidence="1">
    <location>
        <begin position="343"/>
        <end position="369"/>
    </location>
</feature>
<organism evidence="3 4">
    <name type="scientific">Tieghemiomyces parasiticus</name>
    <dbReference type="NCBI Taxonomy" id="78921"/>
    <lineage>
        <taxon>Eukaryota</taxon>
        <taxon>Fungi</taxon>
        <taxon>Fungi incertae sedis</taxon>
        <taxon>Zoopagomycota</taxon>
        <taxon>Kickxellomycotina</taxon>
        <taxon>Dimargaritomycetes</taxon>
        <taxon>Dimargaritales</taxon>
        <taxon>Dimargaritaceae</taxon>
        <taxon>Tieghemiomyces</taxon>
    </lineage>
</organism>
<evidence type="ECO:0000313" key="3">
    <source>
        <dbReference type="EMBL" id="KAJ1910236.1"/>
    </source>
</evidence>
<dbReference type="EMBL" id="JANBPT010001078">
    <property type="protein sequence ID" value="KAJ1910236.1"/>
    <property type="molecule type" value="Genomic_DNA"/>
</dbReference>
<feature type="chain" id="PRO_5040836184" evidence="2">
    <location>
        <begin position="24"/>
        <end position="438"/>
    </location>
</feature>
<protein>
    <submittedName>
        <fullName evidence="3">Uncharacterized protein</fullName>
    </submittedName>
</protein>
<dbReference type="Proteomes" id="UP001150569">
    <property type="component" value="Unassembled WGS sequence"/>
</dbReference>
<sequence length="438" mass="47735">MHIQTAILAGFLASLTFTDVSLAGSHTVSYRKGGRIYYVGKSNIGRVESSSHEQNEEAIRRFNELTGDKVEYSERKPKKKKSGNTKPTLSRNTRHTLYQPCIGKPKDTQLCSTNDAATSGKTPKVVEVQKTVTLEPTPKVAAPPTRKVSSLPVVVPTIPISYAAAVAPKPKPVSATVGATDIEIESPSADPIREDSTYSRFIIIKKFYDAFIRSLEYVHKALSEVDDSIFPAELVGTTHAPYLDGTPYVNRFFRLSDANYQNILASQLGTKRVQAKMSEIAGNLAWLDTIRSKLTHELNEATELMTSGVVDRQALNQYLKKLKIVIGPSVLSSLAKLTTSEPSRRSSEIIDTDNGINSPSLDSGEPTLVASSSDSSLATLSSTITAGEFQPWDALKAYVQIVNMYLDVLVKTNKLVAGKSFSLFQVNHSGQSYLKAAS</sequence>
<feature type="signal peptide" evidence="2">
    <location>
        <begin position="1"/>
        <end position="23"/>
    </location>
</feature>
<feature type="region of interest" description="Disordered" evidence="1">
    <location>
        <begin position="68"/>
        <end position="94"/>
    </location>
</feature>
<keyword evidence="4" id="KW-1185">Reference proteome</keyword>
<reference evidence="3" key="1">
    <citation type="submission" date="2022-07" db="EMBL/GenBank/DDBJ databases">
        <title>Phylogenomic reconstructions and comparative analyses of Kickxellomycotina fungi.</title>
        <authorList>
            <person name="Reynolds N.K."/>
            <person name="Stajich J.E."/>
            <person name="Barry K."/>
            <person name="Grigoriev I.V."/>
            <person name="Crous P."/>
            <person name="Smith M.E."/>
        </authorList>
    </citation>
    <scope>NUCLEOTIDE SEQUENCE</scope>
    <source>
        <strain evidence="3">RSA 861</strain>
    </source>
</reference>
<comment type="caution">
    <text evidence="3">The sequence shown here is derived from an EMBL/GenBank/DDBJ whole genome shotgun (WGS) entry which is preliminary data.</text>
</comment>
<dbReference type="AlphaFoldDB" id="A0A9W7ZIX3"/>
<evidence type="ECO:0000256" key="2">
    <source>
        <dbReference type="SAM" id="SignalP"/>
    </source>
</evidence>
<keyword evidence="2" id="KW-0732">Signal</keyword>
<name>A0A9W7ZIX3_9FUNG</name>
<gene>
    <name evidence="3" type="ORF">IWQ60_010762</name>
</gene>
<evidence type="ECO:0000313" key="4">
    <source>
        <dbReference type="Proteomes" id="UP001150569"/>
    </source>
</evidence>
<proteinExistence type="predicted"/>
<evidence type="ECO:0000256" key="1">
    <source>
        <dbReference type="SAM" id="MobiDB-lite"/>
    </source>
</evidence>
<accession>A0A9W7ZIX3</accession>